<dbReference type="GO" id="GO:0046872">
    <property type="term" value="F:metal ion binding"/>
    <property type="evidence" value="ECO:0007669"/>
    <property type="project" value="UniProtKB-KW"/>
</dbReference>
<sequence>MIEERVEIRETVTLADRNCEKACELRRELVRFGKWLYRLGFMPGTSGNLSVRLDDDRLLVTPTGTSKYLMRSADMVIVDLDGRHVAGSKRATSELSMHLAVYRHRDDVNAVVHAHPPVATAFACAGRGLDEMLCQEAAMTLGSVPLAEYATTGTDEVPASLEPFLPGHEAILMANHGAVSYGATLLDAFLKMETVEHLAMIRLAAHQLGSTQALTKEQLQQLVWAKAKYTQNAV</sequence>
<keyword evidence="5" id="KW-1185">Reference proteome</keyword>
<evidence type="ECO:0000259" key="3">
    <source>
        <dbReference type="SMART" id="SM01007"/>
    </source>
</evidence>
<evidence type="ECO:0000256" key="1">
    <source>
        <dbReference type="ARBA" id="ARBA00022723"/>
    </source>
</evidence>
<dbReference type="AlphaFoldDB" id="A0A841K1T5"/>
<feature type="domain" description="Class II aldolase/adducin N-terminal" evidence="3">
    <location>
        <begin position="27"/>
        <end position="203"/>
    </location>
</feature>
<dbReference type="Proteomes" id="UP000538666">
    <property type="component" value="Unassembled WGS sequence"/>
</dbReference>
<protein>
    <submittedName>
        <fullName evidence="4">L-fuculose-phosphate aldolase</fullName>
        <ecNumber evidence="4">4.1.2.17</ecNumber>
    </submittedName>
</protein>
<dbReference type="GO" id="GO:0019323">
    <property type="term" value="P:pentose catabolic process"/>
    <property type="evidence" value="ECO:0007669"/>
    <property type="project" value="TreeGrafter"/>
</dbReference>
<dbReference type="InterPro" id="IPR036409">
    <property type="entry name" value="Aldolase_II/adducin_N_sf"/>
</dbReference>
<comment type="caution">
    <text evidence="4">The sequence shown here is derived from an EMBL/GenBank/DDBJ whole genome shotgun (WGS) entry which is preliminary data.</text>
</comment>
<keyword evidence="1" id="KW-0479">Metal-binding</keyword>
<dbReference type="GO" id="GO:0005829">
    <property type="term" value="C:cytosol"/>
    <property type="evidence" value="ECO:0007669"/>
    <property type="project" value="TreeGrafter"/>
</dbReference>
<dbReference type="Gene3D" id="3.40.225.10">
    <property type="entry name" value="Class II aldolase/adducin N-terminal domain"/>
    <property type="match status" value="1"/>
</dbReference>
<proteinExistence type="predicted"/>
<accession>A0A841K1T5</accession>
<dbReference type="PANTHER" id="PTHR22789:SF0">
    <property type="entry name" value="3-OXO-TETRONATE 4-PHOSPHATE DECARBOXYLASE-RELATED"/>
    <property type="match status" value="1"/>
</dbReference>
<dbReference type="GO" id="GO:0008738">
    <property type="term" value="F:L-fuculose-phosphate aldolase activity"/>
    <property type="evidence" value="ECO:0007669"/>
    <property type="project" value="UniProtKB-EC"/>
</dbReference>
<dbReference type="EC" id="4.1.2.17" evidence="4"/>
<evidence type="ECO:0000313" key="5">
    <source>
        <dbReference type="Proteomes" id="UP000538666"/>
    </source>
</evidence>
<dbReference type="PANTHER" id="PTHR22789">
    <property type="entry name" value="FUCULOSE PHOSPHATE ALDOLASE"/>
    <property type="match status" value="1"/>
</dbReference>
<name>A0A841K1T5_9BACT</name>
<gene>
    <name evidence="4" type="ORF">HNQ77_002146</name>
</gene>
<reference evidence="4 5" key="1">
    <citation type="submission" date="2020-08" db="EMBL/GenBank/DDBJ databases">
        <title>Genomic Encyclopedia of Type Strains, Phase IV (KMG-IV): sequencing the most valuable type-strain genomes for metagenomic binning, comparative biology and taxonomic classification.</title>
        <authorList>
            <person name="Goeker M."/>
        </authorList>
    </citation>
    <scope>NUCLEOTIDE SEQUENCE [LARGE SCALE GENOMIC DNA]</scope>
    <source>
        <strain evidence="4 5">DSM 103733</strain>
    </source>
</reference>
<keyword evidence="2 4" id="KW-0456">Lyase</keyword>
<dbReference type="Pfam" id="PF00596">
    <property type="entry name" value="Aldolase_II"/>
    <property type="match status" value="1"/>
</dbReference>
<evidence type="ECO:0000256" key="2">
    <source>
        <dbReference type="ARBA" id="ARBA00023239"/>
    </source>
</evidence>
<organism evidence="4 5">
    <name type="scientific">Silvibacterium bohemicum</name>
    <dbReference type="NCBI Taxonomy" id="1577686"/>
    <lineage>
        <taxon>Bacteria</taxon>
        <taxon>Pseudomonadati</taxon>
        <taxon>Acidobacteriota</taxon>
        <taxon>Terriglobia</taxon>
        <taxon>Terriglobales</taxon>
        <taxon>Acidobacteriaceae</taxon>
        <taxon>Silvibacterium</taxon>
    </lineage>
</organism>
<dbReference type="SMART" id="SM01007">
    <property type="entry name" value="Aldolase_II"/>
    <property type="match status" value="1"/>
</dbReference>
<dbReference type="InterPro" id="IPR050197">
    <property type="entry name" value="Aldolase_class_II_sugar_metab"/>
</dbReference>
<evidence type="ECO:0000313" key="4">
    <source>
        <dbReference type="EMBL" id="MBB6144194.1"/>
    </source>
</evidence>
<dbReference type="RefSeq" id="WP_231581226.1">
    <property type="nucleotide sequence ID" value="NZ_JACHEK010000004.1"/>
</dbReference>
<dbReference type="EMBL" id="JACHEK010000004">
    <property type="protein sequence ID" value="MBB6144194.1"/>
    <property type="molecule type" value="Genomic_DNA"/>
</dbReference>
<dbReference type="InterPro" id="IPR001303">
    <property type="entry name" value="Aldolase_II/adducin_N"/>
</dbReference>
<dbReference type="SUPFAM" id="SSF53639">
    <property type="entry name" value="AraD/HMP-PK domain-like"/>
    <property type="match status" value="1"/>
</dbReference>